<feature type="compositionally biased region" description="Pro residues" evidence="1">
    <location>
        <begin position="184"/>
        <end position="206"/>
    </location>
</feature>
<dbReference type="STRING" id="578458.D8QAT3"/>
<dbReference type="OMA" id="NGAIMHE"/>
<dbReference type="VEuPathDB" id="FungiDB:SCHCODRAFT_02508642"/>
<feature type="region of interest" description="Disordered" evidence="1">
    <location>
        <begin position="167"/>
        <end position="216"/>
    </location>
</feature>
<dbReference type="PANTHER" id="PTHR36182:SF1">
    <property type="entry name" value="PROTEIN, PUTATIVE (AFU_ORTHOLOGUE AFUA_6G10930)-RELATED"/>
    <property type="match status" value="1"/>
</dbReference>
<dbReference type="InParanoid" id="D8QAT3"/>
<dbReference type="EMBL" id="GL377308">
    <property type="protein sequence ID" value="EFI95045.1"/>
    <property type="molecule type" value="Genomic_DNA"/>
</dbReference>
<dbReference type="Proteomes" id="UP000007431">
    <property type="component" value="Unassembled WGS sequence"/>
</dbReference>
<dbReference type="RefSeq" id="XP_003029948.1">
    <property type="nucleotide sequence ID" value="XM_003029902.1"/>
</dbReference>
<keyword evidence="3" id="KW-1185">Reference proteome</keyword>
<gene>
    <name evidence="2" type="ORF">SCHCODRAFT_235734</name>
</gene>
<name>D8QAT3_SCHCM</name>
<dbReference type="AlphaFoldDB" id="D8QAT3"/>
<reference evidence="2 3" key="1">
    <citation type="journal article" date="2010" name="Nat. Biotechnol.">
        <title>Genome sequence of the model mushroom Schizophyllum commune.</title>
        <authorList>
            <person name="Ohm R.A."/>
            <person name="de Jong J.F."/>
            <person name="Lugones L.G."/>
            <person name="Aerts A."/>
            <person name="Kothe E."/>
            <person name="Stajich J.E."/>
            <person name="de Vries R.P."/>
            <person name="Record E."/>
            <person name="Levasseur A."/>
            <person name="Baker S.E."/>
            <person name="Bartholomew K.A."/>
            <person name="Coutinho P.M."/>
            <person name="Erdmann S."/>
            <person name="Fowler T.J."/>
            <person name="Gathman A.C."/>
            <person name="Lombard V."/>
            <person name="Henrissat B."/>
            <person name="Knabe N."/>
            <person name="Kuees U."/>
            <person name="Lilly W.W."/>
            <person name="Lindquist E."/>
            <person name="Lucas S."/>
            <person name="Magnuson J.K."/>
            <person name="Piumi F."/>
            <person name="Raudaskoski M."/>
            <person name="Salamov A."/>
            <person name="Schmutz J."/>
            <person name="Schwarze F.W.M.R."/>
            <person name="vanKuyk P.A."/>
            <person name="Horton J.S."/>
            <person name="Grigoriev I.V."/>
            <person name="Woesten H.A.B."/>
        </authorList>
    </citation>
    <scope>NUCLEOTIDE SEQUENCE [LARGE SCALE GENOMIC DNA]</scope>
    <source>
        <strain evidence="3">H4-8 / FGSC 9210</strain>
    </source>
</reference>
<evidence type="ECO:0000313" key="2">
    <source>
        <dbReference type="EMBL" id="EFI95045.1"/>
    </source>
</evidence>
<protein>
    <submittedName>
        <fullName evidence="2">Uncharacterized protein</fullName>
    </submittedName>
</protein>
<dbReference type="Gene3D" id="2.70.50.70">
    <property type="match status" value="1"/>
</dbReference>
<proteinExistence type="predicted"/>
<accession>D8QAT3</accession>
<dbReference type="eggNOG" id="ENOG502RZYG">
    <property type="taxonomic scope" value="Eukaryota"/>
</dbReference>
<organism evidence="3">
    <name type="scientific">Schizophyllum commune (strain H4-8 / FGSC 9210)</name>
    <name type="common">Split gill fungus</name>
    <dbReference type="NCBI Taxonomy" id="578458"/>
    <lineage>
        <taxon>Eukaryota</taxon>
        <taxon>Fungi</taxon>
        <taxon>Dikarya</taxon>
        <taxon>Basidiomycota</taxon>
        <taxon>Agaricomycotina</taxon>
        <taxon>Agaricomycetes</taxon>
        <taxon>Agaricomycetidae</taxon>
        <taxon>Agaricales</taxon>
        <taxon>Schizophyllaceae</taxon>
        <taxon>Schizophyllum</taxon>
    </lineage>
</organism>
<dbReference type="HOGENOM" id="CLU_032571_0_0_1"/>
<dbReference type="KEGG" id="scm:SCHCO_02508642"/>
<dbReference type="OrthoDB" id="2342176at2759"/>
<sequence length="271" mass="27765">MTSPLEKTGANFPCKGYLSDSTGKESVASWAAGSTQTVTLEGSAIHNGGSCQLSISEDGGSSWKVIKSFMGNCPASAGGVSMSVTIPKDVKSGDVLFAWTWNNNTGNREFYMNCAVVTIQNGGGGLSAYPDLFVAQLSNINSCTIPEGVDVLYPNPGNQVERVEGKLGAPVGNCGSSSGGGGGSPPPATTQAPPPATTQAPPPPATTAPSTGACTEGEVRCDSEKSWSMCGSGYWQSMGAVPGGMVCRNGAIVAARKRAVHNKGRWQHRSL</sequence>
<evidence type="ECO:0000313" key="3">
    <source>
        <dbReference type="Proteomes" id="UP000007431"/>
    </source>
</evidence>
<evidence type="ECO:0000256" key="1">
    <source>
        <dbReference type="SAM" id="MobiDB-lite"/>
    </source>
</evidence>
<dbReference type="PANTHER" id="PTHR36182">
    <property type="entry name" value="PROTEIN, PUTATIVE (AFU_ORTHOLOGUE AFUA_6G10930)-RELATED"/>
    <property type="match status" value="1"/>
</dbReference>
<dbReference type="GeneID" id="9587778"/>